<dbReference type="InterPro" id="IPR025200">
    <property type="entry name" value="PPK_C_dom2"/>
</dbReference>
<dbReference type="InterPro" id="IPR024953">
    <property type="entry name" value="PP_kinase_middle"/>
</dbReference>
<dbReference type="SUPFAM" id="SSF56024">
    <property type="entry name" value="Phospholipase D/nuclease"/>
    <property type="match status" value="2"/>
</dbReference>
<dbReference type="Pfam" id="PF13090">
    <property type="entry name" value="PP_kinase_C"/>
    <property type="match status" value="1"/>
</dbReference>
<evidence type="ECO:0000259" key="2">
    <source>
        <dbReference type="Pfam" id="PF13090"/>
    </source>
</evidence>
<feature type="non-terminal residue" evidence="4">
    <location>
        <position position="333"/>
    </location>
</feature>
<dbReference type="GO" id="GO:0009358">
    <property type="term" value="C:polyphosphate kinase complex"/>
    <property type="evidence" value="ECO:0007669"/>
    <property type="project" value="InterPro"/>
</dbReference>
<dbReference type="SUPFAM" id="SSF143724">
    <property type="entry name" value="PHP14-like"/>
    <property type="match status" value="1"/>
</dbReference>
<dbReference type="Pfam" id="PF17941">
    <property type="entry name" value="PP_kinase_C_1"/>
    <property type="match status" value="1"/>
</dbReference>
<evidence type="ECO:0000259" key="3">
    <source>
        <dbReference type="Pfam" id="PF17941"/>
    </source>
</evidence>
<dbReference type="GO" id="GO:0006799">
    <property type="term" value="P:polyphosphate biosynthetic process"/>
    <property type="evidence" value="ECO:0007669"/>
    <property type="project" value="InterPro"/>
</dbReference>
<sequence>EADDLLETVDKGLKQIRYGDVSLLQVEKSMPKRTLSVLAENCQVDEELVSRSEGRMNFADLMQLMKLALPQLKDKPFFPPVLFDGLPAEQLFERIRHRDYLLHHPYQSFYPVEALIKAAAEDPQVLAVKMTLYRVGSNSPVIEHLINAAEAGKQVTVLVELKARFDERNNIVWARRLEAVGAHVIYGVVHLKTHSKICLIVRQETDGIRSYMHLGTGNYNPFTSKIYTDLGLLTSNHEIGEDATHVFNYLTGYSNKREFNHLLVAPVSLRSGLDQLIDREMQHAREGRPSGIIFKVNSVADPKIINKLYEASDLGVHQDLIVRGICCLKPGVE</sequence>
<feature type="domain" description="Polyphosphate kinase C-terminal" evidence="3">
    <location>
        <begin position="91"/>
        <end position="255"/>
    </location>
</feature>
<organism evidence="4">
    <name type="scientific">marine metagenome</name>
    <dbReference type="NCBI Taxonomy" id="408172"/>
    <lineage>
        <taxon>unclassified sequences</taxon>
        <taxon>metagenomes</taxon>
        <taxon>ecological metagenomes</taxon>
    </lineage>
</organism>
<reference evidence="4" key="1">
    <citation type="submission" date="2018-05" db="EMBL/GenBank/DDBJ databases">
        <authorList>
            <person name="Lanie J.A."/>
            <person name="Ng W.-L."/>
            <person name="Kazmierczak K.M."/>
            <person name="Andrzejewski T.M."/>
            <person name="Davidsen T.M."/>
            <person name="Wayne K.J."/>
            <person name="Tettelin H."/>
            <person name="Glass J.I."/>
            <person name="Rusch D."/>
            <person name="Podicherti R."/>
            <person name="Tsui H.-C.T."/>
            <person name="Winkler M.E."/>
        </authorList>
    </citation>
    <scope>NUCLEOTIDE SEQUENCE</scope>
</reference>
<evidence type="ECO:0000259" key="1">
    <source>
        <dbReference type="Pfam" id="PF02503"/>
    </source>
</evidence>
<evidence type="ECO:0008006" key="5">
    <source>
        <dbReference type="Google" id="ProtNLM"/>
    </source>
</evidence>
<dbReference type="PANTHER" id="PTHR30218:SF0">
    <property type="entry name" value="POLYPHOSPHATE KINASE"/>
    <property type="match status" value="1"/>
</dbReference>
<evidence type="ECO:0000313" key="4">
    <source>
        <dbReference type="EMBL" id="SVC83368.1"/>
    </source>
</evidence>
<dbReference type="Pfam" id="PF02503">
    <property type="entry name" value="PP_kinase"/>
    <property type="match status" value="1"/>
</dbReference>
<dbReference type="InterPro" id="IPR003414">
    <property type="entry name" value="PP_kinase"/>
</dbReference>
<feature type="domain" description="Polyphosphate kinase middle" evidence="1">
    <location>
        <begin position="1"/>
        <end position="64"/>
    </location>
</feature>
<accession>A0A382QEL6</accession>
<dbReference type="GO" id="GO:0008976">
    <property type="term" value="F:polyphosphate kinase activity"/>
    <property type="evidence" value="ECO:0007669"/>
    <property type="project" value="InterPro"/>
</dbReference>
<proteinExistence type="predicted"/>
<dbReference type="Gene3D" id="3.30.1840.10">
    <property type="entry name" value="Polyphosphate kinase middle domain"/>
    <property type="match status" value="1"/>
</dbReference>
<name>A0A382QEL6_9ZZZZ</name>
<dbReference type="InterPro" id="IPR041108">
    <property type="entry name" value="PP_kinase_C_1"/>
</dbReference>
<dbReference type="PANTHER" id="PTHR30218">
    <property type="entry name" value="POLYPHOSPHATE KINASE"/>
    <property type="match status" value="1"/>
</dbReference>
<protein>
    <recommendedName>
        <fullName evidence="5">Polyphosphate kinase</fullName>
    </recommendedName>
</protein>
<dbReference type="CDD" id="cd09165">
    <property type="entry name" value="PLDc_PaPPK1_C1_like"/>
    <property type="match status" value="1"/>
</dbReference>
<dbReference type="Gene3D" id="3.30.870.10">
    <property type="entry name" value="Endonuclease Chain A"/>
    <property type="match status" value="2"/>
</dbReference>
<dbReference type="InterPro" id="IPR036830">
    <property type="entry name" value="PP_kinase_middle_dom_sf"/>
</dbReference>
<dbReference type="AlphaFoldDB" id="A0A382QEL6"/>
<feature type="domain" description="Polyphosphate kinase C-terminal" evidence="2">
    <location>
        <begin position="262"/>
        <end position="332"/>
    </location>
</feature>
<gene>
    <name evidence="4" type="ORF">METZ01_LOCUS336222</name>
</gene>
<dbReference type="EMBL" id="UINC01113629">
    <property type="protein sequence ID" value="SVC83368.1"/>
    <property type="molecule type" value="Genomic_DNA"/>
</dbReference>
<feature type="non-terminal residue" evidence="4">
    <location>
        <position position="1"/>
    </location>
</feature>